<keyword evidence="2" id="KW-0663">Pyridoxal phosphate</keyword>
<evidence type="ECO:0000313" key="4">
    <source>
        <dbReference type="Proteomes" id="UP000482155"/>
    </source>
</evidence>
<dbReference type="Pfam" id="PF03841">
    <property type="entry name" value="SelA"/>
    <property type="match status" value="1"/>
</dbReference>
<evidence type="ECO:0000256" key="2">
    <source>
        <dbReference type="ARBA" id="ARBA00022898"/>
    </source>
</evidence>
<keyword evidence="3" id="KW-0808">Transferase</keyword>
<dbReference type="RefSeq" id="WP_205609938.1">
    <property type="nucleotide sequence ID" value="NZ_JAAIVB010000084.1"/>
</dbReference>
<accession>A0A6B3SZT6</accession>
<comment type="cofactor">
    <cofactor evidence="1">
        <name>pyridoxal 5'-phosphate</name>
        <dbReference type="ChEBI" id="CHEBI:597326"/>
    </cofactor>
</comment>
<dbReference type="AlphaFoldDB" id="A0A6B3SZT6"/>
<evidence type="ECO:0000256" key="1">
    <source>
        <dbReference type="ARBA" id="ARBA00001933"/>
    </source>
</evidence>
<dbReference type="PANTHER" id="PTHR32328">
    <property type="entry name" value="L-SERYL-TRNA(SEC) SELENIUM TRANSFERASE"/>
    <property type="match status" value="1"/>
</dbReference>
<comment type="caution">
    <text evidence="3">The sequence shown here is derived from an EMBL/GenBank/DDBJ whole genome shotgun (WGS) entry which is preliminary data.</text>
</comment>
<dbReference type="Proteomes" id="UP000482155">
    <property type="component" value="Unassembled WGS sequence"/>
</dbReference>
<evidence type="ECO:0000313" key="3">
    <source>
        <dbReference type="EMBL" id="NEX64589.1"/>
    </source>
</evidence>
<protein>
    <submittedName>
        <fullName evidence="3">L-seryl-tRNA(Sec) selenium transferase</fullName>
    </submittedName>
</protein>
<proteinExistence type="predicted"/>
<dbReference type="EMBL" id="JAAIVB010000084">
    <property type="protein sequence ID" value="NEX64589.1"/>
    <property type="molecule type" value="Genomic_DNA"/>
</dbReference>
<dbReference type="GO" id="GO:0004125">
    <property type="term" value="F:L-seryl-tRNA(Sec) selenium transferase activity"/>
    <property type="evidence" value="ECO:0007669"/>
    <property type="project" value="TreeGrafter"/>
</dbReference>
<sequence>VLDMLGAPPEALAARARRLARRLRAIPGLQVRIRRGESLAGGGCLPEARLPTSIVLLEHAALSAEDISRRLRTQDPAVVGRMVDRCVALDVRTIADGEVGMAADTIGRALA</sequence>
<gene>
    <name evidence="3" type="ORF">G3574_26220</name>
</gene>
<dbReference type="InterPro" id="IPR018319">
    <property type="entry name" value="SelA-like"/>
</dbReference>
<reference evidence="3 4" key="1">
    <citation type="submission" date="2020-02" db="EMBL/GenBank/DDBJ databases">
        <authorList>
            <person name="Kim M.K."/>
        </authorList>
    </citation>
    <scope>NUCLEOTIDE SEQUENCE [LARGE SCALE GENOMIC DNA]</scope>
    <source>
        <strain evidence="3 4">17J57-3</strain>
    </source>
</reference>
<organism evidence="3 4">
    <name type="scientific">Noviherbaspirillum galbum</name>
    <dbReference type="NCBI Taxonomy" id="2709383"/>
    <lineage>
        <taxon>Bacteria</taxon>
        <taxon>Pseudomonadati</taxon>
        <taxon>Pseudomonadota</taxon>
        <taxon>Betaproteobacteria</taxon>
        <taxon>Burkholderiales</taxon>
        <taxon>Oxalobacteraceae</taxon>
        <taxon>Noviherbaspirillum</taxon>
    </lineage>
</organism>
<dbReference type="PANTHER" id="PTHR32328:SF0">
    <property type="entry name" value="L-SERYL-TRNA(SEC) SELENIUM TRANSFERASE"/>
    <property type="match status" value="1"/>
</dbReference>
<dbReference type="Gene3D" id="3.90.1150.180">
    <property type="match status" value="1"/>
</dbReference>
<keyword evidence="4" id="KW-1185">Reference proteome</keyword>
<feature type="non-terminal residue" evidence="3">
    <location>
        <position position="1"/>
    </location>
</feature>
<name>A0A6B3SZT6_9BURK</name>